<gene>
    <name evidence="5" type="ORF">DMH04_26615</name>
</gene>
<dbReference type="PROSITE" id="PS00086">
    <property type="entry name" value="CYTOCHROME_P450"/>
    <property type="match status" value="1"/>
</dbReference>
<accession>A0A428Z556</accession>
<dbReference type="Proteomes" id="UP000287547">
    <property type="component" value="Unassembled WGS sequence"/>
</dbReference>
<keyword evidence="4" id="KW-0560">Oxidoreductase</keyword>
<keyword evidence="3 4" id="KW-0349">Heme</keyword>
<evidence type="ECO:0000256" key="2">
    <source>
        <dbReference type="ARBA" id="ARBA00010617"/>
    </source>
</evidence>
<keyword evidence="3 4" id="KW-0479">Metal-binding</keyword>
<dbReference type="PANTHER" id="PTHR24305:SF166">
    <property type="entry name" value="CYTOCHROME P450 12A4, MITOCHONDRIAL-RELATED"/>
    <property type="match status" value="1"/>
</dbReference>
<comment type="similarity">
    <text evidence="2 4">Belongs to the cytochrome P450 family.</text>
</comment>
<comment type="caution">
    <text evidence="5">The sequence shown here is derived from an EMBL/GenBank/DDBJ whole genome shotgun (WGS) entry which is preliminary data.</text>
</comment>
<dbReference type="AlphaFoldDB" id="A0A428Z556"/>
<dbReference type="PRINTS" id="PR00385">
    <property type="entry name" value="P450"/>
</dbReference>
<reference evidence="5 6" key="1">
    <citation type="submission" date="2018-05" db="EMBL/GenBank/DDBJ databases">
        <title>Evolution of GPA BGCs.</title>
        <authorList>
            <person name="Waglechner N."/>
            <person name="Wright G.D."/>
        </authorList>
    </citation>
    <scope>NUCLEOTIDE SEQUENCE [LARGE SCALE GENOMIC DNA]</scope>
    <source>
        <strain evidence="5 6">A82846</strain>
    </source>
</reference>
<dbReference type="InterPro" id="IPR002401">
    <property type="entry name" value="Cyt_P450_E_grp-I"/>
</dbReference>
<evidence type="ECO:0000313" key="6">
    <source>
        <dbReference type="Proteomes" id="UP000287547"/>
    </source>
</evidence>
<organism evidence="5 6">
    <name type="scientific">Kibdelosporangium aridum</name>
    <dbReference type="NCBI Taxonomy" id="2030"/>
    <lineage>
        <taxon>Bacteria</taxon>
        <taxon>Bacillati</taxon>
        <taxon>Actinomycetota</taxon>
        <taxon>Actinomycetes</taxon>
        <taxon>Pseudonocardiales</taxon>
        <taxon>Pseudonocardiaceae</taxon>
        <taxon>Kibdelosporangium</taxon>
    </lineage>
</organism>
<dbReference type="GO" id="GO:0005506">
    <property type="term" value="F:iron ion binding"/>
    <property type="evidence" value="ECO:0007669"/>
    <property type="project" value="InterPro"/>
</dbReference>
<dbReference type="GO" id="GO:0020037">
    <property type="term" value="F:heme binding"/>
    <property type="evidence" value="ECO:0007669"/>
    <property type="project" value="InterPro"/>
</dbReference>
<sequence length="430" mass="48059">MPGPTLPSVAQSVLSAFMPVRFAQECRRRYGSVFRLRVFPVGDVVCVADPVLIKEVLTSDPEVFRASDANNLMDFVVGRSSLLTMDGTEHTRHRQLLLPPFRGTSVSRYRHIVAEATAEHVRRWPVGRPLRLHPLLQDITLEVMMRAVFGITDAAKLAGLRTLVPRLLHLNPLLMLFPQLRKDFGKHSPWGRFVHVRSSIDRILFAEIARRRAEPALADRDDVLSLLLAAKYEDGAELTDQELRDQLITLLMVGHETSATAMAWVFERLARHPRVLERTVQEVEDSGTRYVDALIHETLRVRPVVMDVARVPSRAVRIGGATVPGGVMIALSLALMHTSTELYPDPASFDPERFVGSRQTSFAFLPFGGGTHRCLGAHFAMMEMREIISSVLRSRRLRPLRGPAEGVLARGPMLVPARGARVVLDQHVVN</sequence>
<comment type="cofactor">
    <cofactor evidence="1 3">
        <name>heme</name>
        <dbReference type="ChEBI" id="CHEBI:30413"/>
    </cofactor>
</comment>
<dbReference type="Gene3D" id="1.10.630.10">
    <property type="entry name" value="Cytochrome P450"/>
    <property type="match status" value="1"/>
</dbReference>
<proteinExistence type="inferred from homology"/>
<evidence type="ECO:0000256" key="3">
    <source>
        <dbReference type="PIRSR" id="PIRSR602401-1"/>
    </source>
</evidence>
<dbReference type="InterPro" id="IPR017972">
    <property type="entry name" value="Cyt_P450_CS"/>
</dbReference>
<dbReference type="InterPro" id="IPR036396">
    <property type="entry name" value="Cyt_P450_sf"/>
</dbReference>
<dbReference type="EMBL" id="QHKI01000024">
    <property type="protein sequence ID" value="RSM81923.1"/>
    <property type="molecule type" value="Genomic_DNA"/>
</dbReference>
<keyword evidence="3 4" id="KW-0408">Iron</keyword>
<dbReference type="Pfam" id="PF00067">
    <property type="entry name" value="p450"/>
    <property type="match status" value="1"/>
</dbReference>
<evidence type="ECO:0000256" key="4">
    <source>
        <dbReference type="RuleBase" id="RU000461"/>
    </source>
</evidence>
<dbReference type="GO" id="GO:0016705">
    <property type="term" value="F:oxidoreductase activity, acting on paired donors, with incorporation or reduction of molecular oxygen"/>
    <property type="evidence" value="ECO:0007669"/>
    <property type="project" value="InterPro"/>
</dbReference>
<keyword evidence="4" id="KW-0503">Monooxygenase</keyword>
<dbReference type="PANTHER" id="PTHR24305">
    <property type="entry name" value="CYTOCHROME P450"/>
    <property type="match status" value="1"/>
</dbReference>
<evidence type="ECO:0000313" key="5">
    <source>
        <dbReference type="EMBL" id="RSM81923.1"/>
    </source>
</evidence>
<dbReference type="SUPFAM" id="SSF48264">
    <property type="entry name" value="Cytochrome P450"/>
    <property type="match status" value="1"/>
</dbReference>
<dbReference type="InterPro" id="IPR001128">
    <property type="entry name" value="Cyt_P450"/>
</dbReference>
<feature type="binding site" description="axial binding residue" evidence="3">
    <location>
        <position position="374"/>
    </location>
    <ligand>
        <name>heme</name>
        <dbReference type="ChEBI" id="CHEBI:30413"/>
    </ligand>
    <ligandPart>
        <name>Fe</name>
        <dbReference type="ChEBI" id="CHEBI:18248"/>
    </ligandPart>
</feature>
<dbReference type="PRINTS" id="PR00463">
    <property type="entry name" value="EP450I"/>
</dbReference>
<evidence type="ECO:0000256" key="1">
    <source>
        <dbReference type="ARBA" id="ARBA00001971"/>
    </source>
</evidence>
<dbReference type="CDD" id="cd11053">
    <property type="entry name" value="CYP110-like"/>
    <property type="match status" value="1"/>
</dbReference>
<protein>
    <submittedName>
        <fullName evidence="5">Cytochrome P450</fullName>
    </submittedName>
</protein>
<name>A0A428Z556_KIBAR</name>
<dbReference type="InterPro" id="IPR050121">
    <property type="entry name" value="Cytochrome_P450_monoxygenase"/>
</dbReference>
<dbReference type="GO" id="GO:0004497">
    <property type="term" value="F:monooxygenase activity"/>
    <property type="evidence" value="ECO:0007669"/>
    <property type="project" value="UniProtKB-KW"/>
</dbReference>